<feature type="compositionally biased region" description="Low complexity" evidence="1">
    <location>
        <begin position="140"/>
        <end position="163"/>
    </location>
</feature>
<evidence type="ECO:0000313" key="3">
    <source>
        <dbReference type="EMBL" id="PSC67514.1"/>
    </source>
</evidence>
<evidence type="ECO:0000313" key="4">
    <source>
        <dbReference type="Proteomes" id="UP000239649"/>
    </source>
</evidence>
<reference evidence="3 4" key="1">
    <citation type="journal article" date="2018" name="Plant J.">
        <title>Genome sequences of Chlorella sorokiniana UTEX 1602 and Micractinium conductrix SAG 241.80: implications to maltose excretion by a green alga.</title>
        <authorList>
            <person name="Arriola M.B."/>
            <person name="Velmurugan N."/>
            <person name="Zhang Y."/>
            <person name="Plunkett M.H."/>
            <person name="Hondzo H."/>
            <person name="Barney B.M."/>
        </authorList>
    </citation>
    <scope>NUCLEOTIDE SEQUENCE [LARGE SCALE GENOMIC DNA]</scope>
    <source>
        <strain evidence="3 4">SAG 241.80</strain>
    </source>
</reference>
<keyword evidence="4" id="KW-1185">Reference proteome</keyword>
<dbReference type="InterPro" id="IPR004333">
    <property type="entry name" value="SBP_dom"/>
</dbReference>
<feature type="domain" description="SBP-type" evidence="2">
    <location>
        <begin position="3"/>
        <end position="61"/>
    </location>
</feature>
<accession>A0A2P6V0E3</accession>
<proteinExistence type="predicted"/>
<dbReference type="Pfam" id="PF03110">
    <property type="entry name" value="SBP"/>
    <property type="match status" value="1"/>
</dbReference>
<dbReference type="GO" id="GO:0003677">
    <property type="term" value="F:DNA binding"/>
    <property type="evidence" value="ECO:0007669"/>
    <property type="project" value="InterPro"/>
</dbReference>
<dbReference type="SUPFAM" id="SSF103612">
    <property type="entry name" value="SBT domain"/>
    <property type="match status" value="1"/>
</dbReference>
<dbReference type="STRING" id="554055.A0A2P6V0E3"/>
<protein>
    <submittedName>
        <fullName evidence="3">Squamosa promoter binding</fullName>
    </submittedName>
</protein>
<evidence type="ECO:0000256" key="1">
    <source>
        <dbReference type="SAM" id="MobiDB-lite"/>
    </source>
</evidence>
<comment type="caution">
    <text evidence="3">The sequence shown here is derived from an EMBL/GenBank/DDBJ whole genome shotgun (WGS) entry which is preliminary data.</text>
</comment>
<name>A0A2P6V0E3_9CHLO</name>
<gene>
    <name evidence="3" type="ORF">C2E20_8821</name>
</gene>
<dbReference type="GO" id="GO:0005634">
    <property type="term" value="C:nucleus"/>
    <property type="evidence" value="ECO:0007669"/>
    <property type="project" value="InterPro"/>
</dbReference>
<dbReference type="OrthoDB" id="514967at2759"/>
<dbReference type="Gene3D" id="4.10.1100.10">
    <property type="entry name" value="Transcription factor, SBP-box domain"/>
    <property type="match status" value="1"/>
</dbReference>
<dbReference type="Proteomes" id="UP000239649">
    <property type="component" value="Unassembled WGS sequence"/>
</dbReference>
<dbReference type="AlphaFoldDB" id="A0A2P6V0E3"/>
<feature type="region of interest" description="Disordered" evidence="1">
    <location>
        <begin position="140"/>
        <end position="176"/>
    </location>
</feature>
<evidence type="ECO:0000259" key="2">
    <source>
        <dbReference type="Pfam" id="PF03110"/>
    </source>
</evidence>
<sequence>MVGCGLALSGSRPFFILQRICEEHARAPLLQDGAGGAVRFCQHVCTKLEPVEAFEGLRHSASLGGLLQLHSGCSGLTTLPPLGAMSGALPQLLGPSWPLAPAGSLPHAWPLVAVGSSAAPRPPMTAEGIAAALMGHASAPGGAGNAAGQPAADSAAPHAAVAPPTSPPAQPHISLPDSVPELRQLLASLQSLVTLLTGVAIPEVCTRLAMLQAAPPAAAPQAPPAPSAQPGGDGQWGALMAVLGLHELEQAGMQQQQLQQQQLQQQQQLASVQSVLLLFGQGGQQQQQQAPDQPQLQLDAALQALASLHARTAAG</sequence>
<organism evidence="3 4">
    <name type="scientific">Micractinium conductrix</name>
    <dbReference type="NCBI Taxonomy" id="554055"/>
    <lineage>
        <taxon>Eukaryota</taxon>
        <taxon>Viridiplantae</taxon>
        <taxon>Chlorophyta</taxon>
        <taxon>core chlorophytes</taxon>
        <taxon>Trebouxiophyceae</taxon>
        <taxon>Chlorellales</taxon>
        <taxon>Chlorellaceae</taxon>
        <taxon>Chlorella clade</taxon>
        <taxon>Micractinium</taxon>
    </lineage>
</organism>
<dbReference type="InterPro" id="IPR036893">
    <property type="entry name" value="SBP_sf"/>
</dbReference>
<dbReference type="EMBL" id="LHPF02000056">
    <property type="protein sequence ID" value="PSC67514.1"/>
    <property type="molecule type" value="Genomic_DNA"/>
</dbReference>